<organism evidence="2">
    <name type="scientific">marine sediment metagenome</name>
    <dbReference type="NCBI Taxonomy" id="412755"/>
    <lineage>
        <taxon>unclassified sequences</taxon>
        <taxon>metagenomes</taxon>
        <taxon>ecological metagenomes</taxon>
    </lineage>
</organism>
<dbReference type="PANTHER" id="PTHR43861">
    <property type="entry name" value="TRANS-ACONITATE 2-METHYLTRANSFERASE-RELATED"/>
    <property type="match status" value="1"/>
</dbReference>
<dbReference type="GO" id="GO:0008757">
    <property type="term" value="F:S-adenosylmethionine-dependent methyltransferase activity"/>
    <property type="evidence" value="ECO:0007669"/>
    <property type="project" value="InterPro"/>
</dbReference>
<protein>
    <recommendedName>
        <fullName evidence="1">Methyltransferase type 11 domain-containing protein</fullName>
    </recommendedName>
</protein>
<sequence length="142" mass="16413">MFIKNRTYFDTLRLDIIGLVDTGNNKILDIGCGTGRTSSLLKERGKAIETVGIEKDFEAAEKAKEIMDHVICADIEHFKLPFDKEYFDYIILGDILEHLYDPWVLVDKLVDFLKVNGYVVASIPNVRNILVIYNLLFRKDWQ</sequence>
<dbReference type="SUPFAM" id="SSF53335">
    <property type="entry name" value="S-adenosyl-L-methionine-dependent methyltransferases"/>
    <property type="match status" value="1"/>
</dbReference>
<proteinExistence type="predicted"/>
<dbReference type="CDD" id="cd02440">
    <property type="entry name" value="AdoMet_MTases"/>
    <property type="match status" value="1"/>
</dbReference>
<evidence type="ECO:0000259" key="1">
    <source>
        <dbReference type="Pfam" id="PF08241"/>
    </source>
</evidence>
<dbReference type="EMBL" id="BARW01033785">
    <property type="protein sequence ID" value="GAJ13490.1"/>
    <property type="molecule type" value="Genomic_DNA"/>
</dbReference>
<reference evidence="2" key="1">
    <citation type="journal article" date="2014" name="Front. Microbiol.">
        <title>High frequency of phylogenetically diverse reductive dehalogenase-homologous genes in deep subseafloor sedimentary metagenomes.</title>
        <authorList>
            <person name="Kawai M."/>
            <person name="Futagami T."/>
            <person name="Toyoda A."/>
            <person name="Takaki Y."/>
            <person name="Nishi S."/>
            <person name="Hori S."/>
            <person name="Arai W."/>
            <person name="Tsubouchi T."/>
            <person name="Morono Y."/>
            <person name="Uchiyama I."/>
            <person name="Ito T."/>
            <person name="Fujiyama A."/>
            <person name="Inagaki F."/>
            <person name="Takami H."/>
        </authorList>
    </citation>
    <scope>NUCLEOTIDE SEQUENCE</scope>
    <source>
        <strain evidence="2">Expedition CK06-06</strain>
    </source>
</reference>
<dbReference type="Pfam" id="PF08241">
    <property type="entry name" value="Methyltransf_11"/>
    <property type="match status" value="1"/>
</dbReference>
<dbReference type="Gene3D" id="3.40.50.150">
    <property type="entry name" value="Vaccinia Virus protein VP39"/>
    <property type="match status" value="1"/>
</dbReference>
<name>X1VTV2_9ZZZZ</name>
<dbReference type="InterPro" id="IPR029063">
    <property type="entry name" value="SAM-dependent_MTases_sf"/>
</dbReference>
<dbReference type="AlphaFoldDB" id="X1VTV2"/>
<dbReference type="InterPro" id="IPR013216">
    <property type="entry name" value="Methyltransf_11"/>
</dbReference>
<gene>
    <name evidence="2" type="ORF">S12H4_53126</name>
</gene>
<feature type="domain" description="Methyltransferase type 11" evidence="1">
    <location>
        <begin position="28"/>
        <end position="120"/>
    </location>
</feature>
<feature type="non-terminal residue" evidence="2">
    <location>
        <position position="142"/>
    </location>
</feature>
<evidence type="ECO:0000313" key="2">
    <source>
        <dbReference type="EMBL" id="GAJ13490.1"/>
    </source>
</evidence>
<accession>X1VTV2</accession>
<comment type="caution">
    <text evidence="2">The sequence shown here is derived from an EMBL/GenBank/DDBJ whole genome shotgun (WGS) entry which is preliminary data.</text>
</comment>